<keyword evidence="5" id="KW-0479">Metal-binding</keyword>
<keyword evidence="6" id="KW-0694">RNA-binding</keyword>
<dbReference type="Pfam" id="PF01132">
    <property type="entry name" value="EFP"/>
    <property type="match status" value="1"/>
</dbReference>
<dbReference type="GO" id="GO:0009982">
    <property type="term" value="F:pseudouridine synthase activity"/>
    <property type="evidence" value="ECO:0007669"/>
    <property type="project" value="InterPro"/>
</dbReference>
<feature type="binding site" evidence="5">
    <location>
        <position position="384"/>
    </location>
    <ligand>
        <name>Mg(2+)</name>
        <dbReference type="ChEBI" id="CHEBI:18420"/>
        <label>1</label>
        <note>catalytic</note>
    </ligand>
</feature>
<dbReference type="Gene3D" id="3.30.2350.10">
    <property type="entry name" value="Pseudouridine synthase"/>
    <property type="match status" value="1"/>
</dbReference>
<dbReference type="PROSITE" id="PS50889">
    <property type="entry name" value="S4"/>
    <property type="match status" value="1"/>
</dbReference>
<dbReference type="InterPro" id="IPR006145">
    <property type="entry name" value="PsdUridine_synth_RsuA/RluA"/>
</dbReference>
<dbReference type="InterPro" id="IPR002942">
    <property type="entry name" value="S4_RNA-bd"/>
</dbReference>
<dbReference type="EMBL" id="JAAGAX010000511">
    <property type="protein sequence ID" value="KAF2281815.1"/>
    <property type="molecule type" value="Genomic_DNA"/>
</dbReference>
<dbReference type="Gene3D" id="3.40.50.2000">
    <property type="entry name" value="Glycogen Phosphorylase B"/>
    <property type="match status" value="2"/>
</dbReference>
<gene>
    <name evidence="10" type="ORF">GH714_042639</name>
</gene>
<proteinExistence type="inferred from homology"/>
<evidence type="ECO:0000313" key="10">
    <source>
        <dbReference type="EMBL" id="KAF2281815.1"/>
    </source>
</evidence>
<evidence type="ECO:0000256" key="6">
    <source>
        <dbReference type="PROSITE-ProRule" id="PRU00182"/>
    </source>
</evidence>
<dbReference type="Pfam" id="PF04101">
    <property type="entry name" value="Glyco_tran_28_C"/>
    <property type="match status" value="1"/>
</dbReference>
<comment type="cofactor">
    <cofactor evidence="5">
        <name>Mg(2+)</name>
        <dbReference type="ChEBI" id="CHEBI:18420"/>
    </cofactor>
</comment>
<evidence type="ECO:0000313" key="11">
    <source>
        <dbReference type="Proteomes" id="UP000467840"/>
    </source>
</evidence>
<dbReference type="SMART" id="SM00363">
    <property type="entry name" value="S4"/>
    <property type="match status" value="1"/>
</dbReference>
<dbReference type="GO" id="GO:0043043">
    <property type="term" value="P:peptide biosynthetic process"/>
    <property type="evidence" value="ECO:0007669"/>
    <property type="project" value="InterPro"/>
</dbReference>
<accession>A0A6A6K037</accession>
<feature type="domain" description="Translation elongation factor P/YeiP central" evidence="9">
    <location>
        <begin position="241"/>
        <end position="295"/>
    </location>
</feature>
<evidence type="ECO:0000259" key="9">
    <source>
        <dbReference type="SMART" id="SM01185"/>
    </source>
</evidence>
<evidence type="ECO:0000256" key="4">
    <source>
        <dbReference type="ARBA" id="ARBA00023235"/>
    </source>
</evidence>
<dbReference type="Gene3D" id="2.40.50.140">
    <property type="entry name" value="Nucleic acid-binding proteins"/>
    <property type="match status" value="2"/>
</dbReference>
<evidence type="ECO:0000259" key="7">
    <source>
        <dbReference type="SMART" id="SM00363"/>
    </source>
</evidence>
<dbReference type="Gene3D" id="3.10.290.10">
    <property type="entry name" value="RNA-binding S4 domain"/>
    <property type="match status" value="1"/>
</dbReference>
<dbReference type="AlphaFoldDB" id="A0A6A6K037"/>
<sequence length="746" mass="82294">MGRVNRVFARYARIIACGLPLRNVDNKLARKVAYVGVPTDIKKVAKQPLVSDSVNLVILGGSQGLCTFGKTFALAITELPAHIRSRVFVTQQCGKGQLETVTELYARYSIKHQLSGFFTDMKNIIGEADLIISRAGATTIAEVMAAGKPAIYVPYERSSCNHQLYNAQLVEGLGAGLCVEEQALDVSIARNVLTTLLGNPSKLQEMSRNATKHATLNADAQFCAVERFRSDGYVKRAIVEEVEYQYIFGDGASLTLMNTTTYEQVSISADMLGEKGVYLKEGVILTLSFYQGQVVAARVPDYVVLEVVETESVIKGQTASSSYKSAVLENGERISVPPFIKGCAQVLQGLVRDFNEIRCLQPSHVAAGEFAKAAYIRSSRIISEELHAYKQECGILFDDAYIGQNPGELFWFVSPIDSRTNFTNGLPYFATVVALVKNGEVTAAVVDAPVLRETFYVDKGLGAFVENYQSRYVRMHVAKRESVKAALVDVSAGCPDVLSLSQNLASQHAVLRSMGSVMLGFAYAASACYDMVVYSRVNEYKARIVKREYLVEGTCFEVRVDRYLRGLLPGVTQSFIERLLRKGEILLNNTKAKSSTRVSNGDVLSIKHVDCIVLREKEIRALRHVPLLDLVNSSILYEDQNIIAINKPAGVSVQGGSKVKVSISDVLDKIKPGECCRIVHRLDKDTSGVLVLARNLDVARYLACEFRREGSKRNILRLPEVFRSRHLGGEYANILQGTVRRWGEND</sequence>
<dbReference type="InterPro" id="IPR007235">
    <property type="entry name" value="Glyco_trans_28_C"/>
</dbReference>
<dbReference type="InterPro" id="IPR036986">
    <property type="entry name" value="S4_RNA-bd_sf"/>
</dbReference>
<dbReference type="CDD" id="cd01637">
    <property type="entry name" value="IMPase_like"/>
    <property type="match status" value="1"/>
</dbReference>
<dbReference type="InterPro" id="IPR006224">
    <property type="entry name" value="PsdUridine_synth_RluA-like_CS"/>
</dbReference>
<dbReference type="Gene3D" id="3.30.540.10">
    <property type="entry name" value="Fructose-1,6-Bisphosphatase, subunit A, domain 1"/>
    <property type="match status" value="1"/>
</dbReference>
<comment type="similarity">
    <text evidence="2">Belongs to the inositol monophosphatase superfamily.</text>
</comment>
<dbReference type="SUPFAM" id="SSF55174">
    <property type="entry name" value="Alpha-L RNA-binding motif"/>
    <property type="match status" value="1"/>
</dbReference>
<dbReference type="Pfam" id="PF00459">
    <property type="entry name" value="Inositol_P"/>
    <property type="match status" value="1"/>
</dbReference>
<dbReference type="GO" id="GO:0046872">
    <property type="term" value="F:metal ion binding"/>
    <property type="evidence" value="ECO:0007669"/>
    <property type="project" value="UniProtKB-KW"/>
</dbReference>
<evidence type="ECO:0000259" key="8">
    <source>
        <dbReference type="SMART" id="SM00841"/>
    </source>
</evidence>
<evidence type="ECO:0000256" key="3">
    <source>
        <dbReference type="ARBA" id="ARBA00010876"/>
    </source>
</evidence>
<dbReference type="InterPro" id="IPR015365">
    <property type="entry name" value="Elong-fact-P_C"/>
</dbReference>
<comment type="caution">
    <text evidence="10">The sequence shown here is derived from an EMBL/GenBank/DDBJ whole genome shotgun (WGS) entry which is preliminary data.</text>
</comment>
<feature type="domain" description="RNA-binding S4" evidence="7">
    <location>
        <begin position="558"/>
        <end position="618"/>
    </location>
</feature>
<dbReference type="PANTHER" id="PTHR21015">
    <property type="entry name" value="UDP-N-ACETYLGLUCOSAMINE--N-ACETYLMURAMYL-(PENTAPEPTIDE) PYROPHOSPHORYL-UNDECAPRENOL N-ACETYLGLUCOSAMINE TRANSFERASE 1"/>
    <property type="match status" value="1"/>
</dbReference>
<feature type="binding site" evidence="5">
    <location>
        <position position="417"/>
    </location>
    <ligand>
        <name>Mg(2+)</name>
        <dbReference type="ChEBI" id="CHEBI:18420"/>
        <label>1</label>
        <note>catalytic</note>
    </ligand>
</feature>
<dbReference type="InterPro" id="IPR001059">
    <property type="entry name" value="Transl_elong_P/YeiP_cen"/>
</dbReference>
<dbReference type="SUPFAM" id="SSF50249">
    <property type="entry name" value="Nucleic acid-binding proteins"/>
    <property type="match status" value="2"/>
</dbReference>
<organism evidence="10 11">
    <name type="scientific">Hevea brasiliensis</name>
    <name type="common">Para rubber tree</name>
    <name type="synonym">Siphonia brasiliensis</name>
    <dbReference type="NCBI Taxonomy" id="3981"/>
    <lineage>
        <taxon>Eukaryota</taxon>
        <taxon>Viridiplantae</taxon>
        <taxon>Streptophyta</taxon>
        <taxon>Embryophyta</taxon>
        <taxon>Tracheophyta</taxon>
        <taxon>Spermatophyta</taxon>
        <taxon>Magnoliopsida</taxon>
        <taxon>eudicotyledons</taxon>
        <taxon>Gunneridae</taxon>
        <taxon>Pentapetalae</taxon>
        <taxon>rosids</taxon>
        <taxon>fabids</taxon>
        <taxon>Malpighiales</taxon>
        <taxon>Euphorbiaceae</taxon>
        <taxon>Crotonoideae</taxon>
        <taxon>Micrandreae</taxon>
        <taxon>Hevea</taxon>
    </lineage>
</organism>
<dbReference type="InterPro" id="IPR020103">
    <property type="entry name" value="PsdUridine_synth_cat_dom_sf"/>
</dbReference>
<evidence type="ECO:0000256" key="1">
    <source>
        <dbReference type="ARBA" id="ARBA00000073"/>
    </source>
</evidence>
<comment type="catalytic activity">
    <reaction evidence="1">
        <text>a uridine in RNA = a pseudouridine in RNA</text>
        <dbReference type="Rhea" id="RHEA:48348"/>
        <dbReference type="Rhea" id="RHEA-COMP:12068"/>
        <dbReference type="Rhea" id="RHEA-COMP:12069"/>
        <dbReference type="ChEBI" id="CHEBI:65314"/>
        <dbReference type="ChEBI" id="CHEBI:65315"/>
    </reaction>
</comment>
<dbReference type="GO" id="GO:0016758">
    <property type="term" value="F:hexosyltransferase activity"/>
    <property type="evidence" value="ECO:0007669"/>
    <property type="project" value="InterPro"/>
</dbReference>
<reference evidence="10 11" key="1">
    <citation type="journal article" date="2020" name="Mol. Plant">
        <title>The Chromosome-Based Rubber Tree Genome Provides New Insights into Spurge Genome Evolution and Rubber Biosynthesis.</title>
        <authorList>
            <person name="Liu J."/>
            <person name="Shi C."/>
            <person name="Shi C.C."/>
            <person name="Li W."/>
            <person name="Zhang Q.J."/>
            <person name="Zhang Y."/>
            <person name="Li K."/>
            <person name="Lu H.F."/>
            <person name="Shi C."/>
            <person name="Zhu S.T."/>
            <person name="Xiao Z.Y."/>
            <person name="Nan H."/>
            <person name="Yue Y."/>
            <person name="Zhu X.G."/>
            <person name="Wu Y."/>
            <person name="Hong X.N."/>
            <person name="Fan G.Y."/>
            <person name="Tong Y."/>
            <person name="Zhang D."/>
            <person name="Mao C.L."/>
            <person name="Liu Y.L."/>
            <person name="Hao S.J."/>
            <person name="Liu W.Q."/>
            <person name="Lv M.Q."/>
            <person name="Zhang H.B."/>
            <person name="Liu Y."/>
            <person name="Hu-Tang G.R."/>
            <person name="Wang J.P."/>
            <person name="Wang J.H."/>
            <person name="Sun Y.H."/>
            <person name="Ni S.B."/>
            <person name="Chen W.B."/>
            <person name="Zhang X.C."/>
            <person name="Jiao Y.N."/>
            <person name="Eichler E.E."/>
            <person name="Li G.H."/>
            <person name="Liu X."/>
            <person name="Gao L.Z."/>
        </authorList>
    </citation>
    <scope>NUCLEOTIDE SEQUENCE [LARGE SCALE GENOMIC DNA]</scope>
    <source>
        <strain evidence="11">cv. GT1</strain>
        <tissue evidence="10">Leaf</tissue>
    </source>
</reference>
<keyword evidence="5" id="KW-0460">Magnesium</keyword>
<evidence type="ECO:0000256" key="2">
    <source>
        <dbReference type="ARBA" id="ARBA00009759"/>
    </source>
</evidence>
<feature type="binding site" evidence="5">
    <location>
        <position position="416"/>
    </location>
    <ligand>
        <name>Mg(2+)</name>
        <dbReference type="ChEBI" id="CHEBI:18420"/>
        <label>1</label>
        <note>catalytic</note>
    </ligand>
</feature>
<keyword evidence="11" id="KW-1185">Reference proteome</keyword>
<dbReference type="CDD" id="cd03785">
    <property type="entry name" value="GT28_MurG"/>
    <property type="match status" value="1"/>
</dbReference>
<name>A0A6A6K037_HEVBR</name>
<dbReference type="GO" id="GO:0001522">
    <property type="term" value="P:pseudouridine synthesis"/>
    <property type="evidence" value="ECO:0007669"/>
    <property type="project" value="InterPro"/>
</dbReference>
<dbReference type="InterPro" id="IPR000760">
    <property type="entry name" value="Inositol_monophosphatase-like"/>
</dbReference>
<dbReference type="GO" id="GO:0005737">
    <property type="term" value="C:cytoplasm"/>
    <property type="evidence" value="ECO:0007669"/>
    <property type="project" value="InterPro"/>
</dbReference>
<protein>
    <submittedName>
        <fullName evidence="10">Uncharacterized protein</fullName>
    </submittedName>
</protein>
<dbReference type="Pfam" id="PF01479">
    <property type="entry name" value="S4"/>
    <property type="match status" value="1"/>
</dbReference>
<dbReference type="PROSITE" id="PS01129">
    <property type="entry name" value="PSI_RLU"/>
    <property type="match status" value="1"/>
</dbReference>
<dbReference type="GO" id="GO:0003746">
    <property type="term" value="F:translation elongation factor activity"/>
    <property type="evidence" value="ECO:0007669"/>
    <property type="project" value="InterPro"/>
</dbReference>
<dbReference type="Proteomes" id="UP000467840">
    <property type="component" value="Unassembled WGS sequence"/>
</dbReference>
<dbReference type="SUPFAM" id="SSF53756">
    <property type="entry name" value="UDP-Glycosyltransferase/glycogen phosphorylase"/>
    <property type="match status" value="1"/>
</dbReference>
<keyword evidence="4" id="KW-0413">Isomerase</keyword>
<feature type="domain" description="Elongation factor P C-terminal" evidence="8">
    <location>
        <begin position="303"/>
        <end position="341"/>
    </location>
</feature>
<dbReference type="SMART" id="SM01185">
    <property type="entry name" value="EFP"/>
    <property type="match status" value="1"/>
</dbReference>
<comment type="similarity">
    <text evidence="3">Belongs to the pseudouridine synthase RluA family.</text>
</comment>
<dbReference type="SUPFAM" id="SSF55120">
    <property type="entry name" value="Pseudouridine synthase"/>
    <property type="match status" value="1"/>
</dbReference>
<dbReference type="GO" id="GO:0003723">
    <property type="term" value="F:RNA binding"/>
    <property type="evidence" value="ECO:0007669"/>
    <property type="project" value="UniProtKB-KW"/>
</dbReference>
<dbReference type="InterPro" id="IPR012340">
    <property type="entry name" value="NA-bd_OB-fold"/>
</dbReference>
<dbReference type="Pfam" id="PF09285">
    <property type="entry name" value="Elong-fact-P_C"/>
    <property type="match status" value="1"/>
</dbReference>
<dbReference type="Pfam" id="PF00849">
    <property type="entry name" value="PseudoU_synth_2"/>
    <property type="match status" value="1"/>
</dbReference>
<evidence type="ECO:0000256" key="5">
    <source>
        <dbReference type="PIRSR" id="PIRSR600760-2"/>
    </source>
</evidence>
<dbReference type="PANTHER" id="PTHR21015:SF22">
    <property type="entry name" value="GLYCOSYLTRANSFERASE"/>
    <property type="match status" value="1"/>
</dbReference>
<dbReference type="SUPFAM" id="SSF56655">
    <property type="entry name" value="Carbohydrate phosphatase"/>
    <property type="match status" value="1"/>
</dbReference>
<dbReference type="SMART" id="SM00841">
    <property type="entry name" value="Elong-fact-P_C"/>
    <property type="match status" value="1"/>
</dbReference>